<dbReference type="GO" id="GO:0003677">
    <property type="term" value="F:DNA binding"/>
    <property type="evidence" value="ECO:0007669"/>
    <property type="project" value="InterPro"/>
</dbReference>
<proteinExistence type="predicted"/>
<dbReference type="AlphaFoldDB" id="A0AAU7U5M9"/>
<evidence type="ECO:0000259" key="1">
    <source>
        <dbReference type="PROSITE" id="PS50943"/>
    </source>
</evidence>
<dbReference type="InterPro" id="IPR018841">
    <property type="entry name" value="DUF2442"/>
</dbReference>
<name>A0AAU7U5M9_9DEIO</name>
<dbReference type="SUPFAM" id="SSF47413">
    <property type="entry name" value="lambda repressor-like DNA-binding domains"/>
    <property type="match status" value="1"/>
</dbReference>
<dbReference type="KEGG" id="dsc:ABOD76_01590"/>
<dbReference type="Pfam" id="PF10387">
    <property type="entry name" value="DUF2442"/>
    <property type="match status" value="1"/>
</dbReference>
<dbReference type="CDD" id="cd00093">
    <property type="entry name" value="HTH_XRE"/>
    <property type="match status" value="1"/>
</dbReference>
<protein>
    <submittedName>
        <fullName evidence="2">XRE family transcriptional regulator</fullName>
    </submittedName>
</protein>
<gene>
    <name evidence="2" type="ORF">ABOD76_01590</name>
</gene>
<organism evidence="2">
    <name type="scientific">Deinococcus sonorensis KR-87</name>
    <dbReference type="NCBI Taxonomy" id="694439"/>
    <lineage>
        <taxon>Bacteria</taxon>
        <taxon>Thermotogati</taxon>
        <taxon>Deinococcota</taxon>
        <taxon>Deinococci</taxon>
        <taxon>Deinococcales</taxon>
        <taxon>Deinococcaceae</taxon>
        <taxon>Deinococcus</taxon>
    </lineage>
</organism>
<dbReference type="Gene3D" id="1.10.260.40">
    <property type="entry name" value="lambda repressor-like DNA-binding domains"/>
    <property type="match status" value="1"/>
</dbReference>
<feature type="domain" description="HTH cro/C1-type" evidence="1">
    <location>
        <begin position="100"/>
        <end position="155"/>
    </location>
</feature>
<dbReference type="PROSITE" id="PS50943">
    <property type="entry name" value="HTH_CROC1"/>
    <property type="match status" value="1"/>
</dbReference>
<reference evidence="2" key="1">
    <citation type="submission" date="2024-06" db="EMBL/GenBank/DDBJ databases">
        <title>Draft Genome Sequence of Deinococcus sonorensis Type Strain KR-87, a Biofilm Producing Representative of the Genus Deinococcus.</title>
        <authorList>
            <person name="Boren L.S."/>
            <person name="Grosso R.A."/>
            <person name="Hugenberg-Cox A.N."/>
            <person name="Hill J.T.E."/>
            <person name="Albert C.M."/>
            <person name="Tuohy J.M."/>
        </authorList>
    </citation>
    <scope>NUCLEOTIDE SEQUENCE</scope>
    <source>
        <strain evidence="2">KR-87</strain>
        <plasmid evidence="2">pDson01</plasmid>
    </source>
</reference>
<dbReference type="InterPro" id="IPR001387">
    <property type="entry name" value="Cro/C1-type_HTH"/>
</dbReference>
<dbReference type="Pfam" id="PF13744">
    <property type="entry name" value="HTH_37"/>
    <property type="match status" value="1"/>
</dbReference>
<dbReference type="EMBL" id="CP158297">
    <property type="protein sequence ID" value="XBV83769.1"/>
    <property type="molecule type" value="Genomic_DNA"/>
</dbReference>
<sequence>MLERITTVRPGEGTTLHLTYSDGATVHADVSRLLSEDPGRSARLADRAVFEQVKPGPRGRSVTWPGDVDLDVQVFRHEPPAFPVLARTPPPTDNPISRALRAAVQASGFSQSEVARRAGMQQPNLARLLDPAYHGHSLNSLRQLAAALGLEVEIQLKRPAPEAPRGR</sequence>
<dbReference type="InterPro" id="IPR036782">
    <property type="entry name" value="NE0471-like_N"/>
</dbReference>
<keyword evidence="2" id="KW-0614">Plasmid</keyword>
<dbReference type="InterPro" id="IPR039554">
    <property type="entry name" value="HigA2-like_HTH"/>
</dbReference>
<dbReference type="SUPFAM" id="SSF143880">
    <property type="entry name" value="NE0471 N-terminal domain-like"/>
    <property type="match status" value="1"/>
</dbReference>
<accession>A0AAU7U5M9</accession>
<dbReference type="InterPro" id="IPR010982">
    <property type="entry name" value="Lambda_DNA-bd_dom_sf"/>
</dbReference>
<geneLocation type="plasmid" evidence="2">
    <name>pDson01</name>
</geneLocation>
<dbReference type="RefSeq" id="WP_350241508.1">
    <property type="nucleotide sequence ID" value="NZ_CP158297.1"/>
</dbReference>
<dbReference type="Gene3D" id="3.30.2020.10">
    <property type="entry name" value="NE0471-like N-terminal domain"/>
    <property type="match status" value="1"/>
</dbReference>
<evidence type="ECO:0000313" key="2">
    <source>
        <dbReference type="EMBL" id="XBV83769.1"/>
    </source>
</evidence>